<evidence type="ECO:0000313" key="2">
    <source>
        <dbReference type="Proteomes" id="UP000605392"/>
    </source>
</evidence>
<dbReference type="EMBL" id="BMFN01000003">
    <property type="protein sequence ID" value="GGF77277.1"/>
    <property type="molecule type" value="Genomic_DNA"/>
</dbReference>
<sequence>MLSLDSALAGALRVSPALRQSGAEQREQEALRRGAFSLINPGVIVESPTGAFYTLGAQQTFEFPTVYTRQAQVGRAQVTLAQRNQQISRNTVQREVRLSYLALQIAEAQQRQLASQDSLLRTLAAASERLYNAGEVDYLQRVSTEAESRQAANRLQQATADRRAAQARLGLLLGQPTAELATGPDLMALGTVVLPPTNAVAPPDSAQLQANPQLAFALQNIEVSRLNLRLARARALPGVVLGYQNQGERDSPVRNRFQAGLSLPLYFWTYRSQVQAADARLQASLAQRAATTLEVSREYQQALADVAKFEASVRYFQQTGLPQSRTIVSTAQRLFRAGEVSYYLFVQSVNQAFQIRTDYLDAVRGYQEALIQLNFLRGQ</sequence>
<name>A0ACB5PVX9_9BACT</name>
<keyword evidence="2" id="KW-1185">Reference proteome</keyword>
<dbReference type="Proteomes" id="UP000605392">
    <property type="component" value="Unassembled WGS sequence"/>
</dbReference>
<protein>
    <submittedName>
        <fullName evidence="1">Uncharacterized protein</fullName>
    </submittedName>
</protein>
<proteinExistence type="predicted"/>
<accession>A0ACB5PVX9</accession>
<comment type="caution">
    <text evidence="1">The sequence shown here is derived from an EMBL/GenBank/DDBJ whole genome shotgun (WGS) entry which is preliminary data.</text>
</comment>
<gene>
    <name evidence="1" type="ORF">GCM10011375_35430</name>
</gene>
<organism evidence="1 2">
    <name type="scientific">Hymenobacter qilianensis</name>
    <dbReference type="NCBI Taxonomy" id="1385715"/>
    <lineage>
        <taxon>Bacteria</taxon>
        <taxon>Pseudomonadati</taxon>
        <taxon>Bacteroidota</taxon>
        <taxon>Cytophagia</taxon>
        <taxon>Cytophagales</taxon>
        <taxon>Hymenobacteraceae</taxon>
        <taxon>Hymenobacter</taxon>
    </lineage>
</organism>
<evidence type="ECO:0000313" key="1">
    <source>
        <dbReference type="EMBL" id="GGF77277.1"/>
    </source>
</evidence>
<reference evidence="1 2" key="1">
    <citation type="journal article" date="2019" name="Int. J. Syst. Evol. Microbiol.">
        <title>The Global Catalogue of Microorganisms (GCM) 10K type strain sequencing project: providing services to taxonomists for standard genome sequencing and annotation.</title>
        <authorList>
            <consortium name="The Broad Institute Genomics Platform"/>
            <consortium name="The Broad Institute Genome Sequencing Center for Infectious Disease"/>
            <person name="Wu L."/>
            <person name="Ma J."/>
        </authorList>
    </citation>
    <scope>NUCLEOTIDE SEQUENCE [LARGE SCALE GENOMIC DNA]</scope>
    <source>
        <strain evidence="1 2">CGMCC 1.12720</strain>
    </source>
</reference>